<protein>
    <submittedName>
        <fullName evidence="1">Uncharacterized protein</fullName>
    </submittedName>
</protein>
<dbReference type="OrthoDB" id="10417787at2759"/>
<gene>
    <name evidence="1" type="ORF">AK812_SmicGene11349</name>
</gene>
<keyword evidence="2" id="KW-1185">Reference proteome</keyword>
<dbReference type="AlphaFoldDB" id="A0A1Q9EDH9"/>
<reference evidence="1 2" key="1">
    <citation type="submission" date="2016-02" db="EMBL/GenBank/DDBJ databases">
        <title>Genome analysis of coral dinoflagellate symbionts highlights evolutionary adaptations to a symbiotic lifestyle.</title>
        <authorList>
            <person name="Aranda M."/>
            <person name="Li Y."/>
            <person name="Liew Y.J."/>
            <person name="Baumgarten S."/>
            <person name="Simakov O."/>
            <person name="Wilson M."/>
            <person name="Piel J."/>
            <person name="Ashoor H."/>
            <person name="Bougouffa S."/>
            <person name="Bajic V.B."/>
            <person name="Ryu T."/>
            <person name="Ravasi T."/>
            <person name="Bayer T."/>
            <person name="Micklem G."/>
            <person name="Kim H."/>
            <person name="Bhak J."/>
            <person name="Lajeunesse T.C."/>
            <person name="Voolstra C.R."/>
        </authorList>
    </citation>
    <scope>NUCLEOTIDE SEQUENCE [LARGE SCALE GENOMIC DNA]</scope>
    <source>
        <strain evidence="1 2">CCMP2467</strain>
    </source>
</reference>
<evidence type="ECO:0000313" key="2">
    <source>
        <dbReference type="Proteomes" id="UP000186817"/>
    </source>
</evidence>
<name>A0A1Q9EDH9_SYMMI</name>
<organism evidence="1 2">
    <name type="scientific">Symbiodinium microadriaticum</name>
    <name type="common">Dinoflagellate</name>
    <name type="synonym">Zooxanthella microadriatica</name>
    <dbReference type="NCBI Taxonomy" id="2951"/>
    <lineage>
        <taxon>Eukaryota</taxon>
        <taxon>Sar</taxon>
        <taxon>Alveolata</taxon>
        <taxon>Dinophyceae</taxon>
        <taxon>Suessiales</taxon>
        <taxon>Symbiodiniaceae</taxon>
        <taxon>Symbiodinium</taxon>
    </lineage>
</organism>
<evidence type="ECO:0000313" key="1">
    <source>
        <dbReference type="EMBL" id="OLQ05469.1"/>
    </source>
</evidence>
<comment type="caution">
    <text evidence="1">The sequence shown here is derived from an EMBL/GenBank/DDBJ whole genome shotgun (WGS) entry which is preliminary data.</text>
</comment>
<sequence length="158" mass="17740">MRFVPGLERSFVTDDGCSADVAKLDGKWLLEKYHGFSKGAHRCDGNWILVASHYRGAAETQRFAAQSSRWTGVSYPWPSRPPEAVSQLRHSADEARRRTLAWRFRNRLVAGPTLASKEDLEAARRAYEAVGLRPAQRVATRRPSGWQIDFASHGLSAM</sequence>
<dbReference type="EMBL" id="LSRX01000184">
    <property type="protein sequence ID" value="OLQ05469.1"/>
    <property type="molecule type" value="Genomic_DNA"/>
</dbReference>
<accession>A0A1Q9EDH9</accession>
<proteinExistence type="predicted"/>
<dbReference type="Proteomes" id="UP000186817">
    <property type="component" value="Unassembled WGS sequence"/>
</dbReference>